<evidence type="ECO:0000313" key="3">
    <source>
        <dbReference type="Proteomes" id="UP000291259"/>
    </source>
</evidence>
<feature type="transmembrane region" description="Helical" evidence="1">
    <location>
        <begin position="1074"/>
        <end position="1093"/>
    </location>
</feature>
<feature type="transmembrane region" description="Helical" evidence="1">
    <location>
        <begin position="185"/>
        <end position="204"/>
    </location>
</feature>
<dbReference type="RefSeq" id="WP_129188836.1">
    <property type="nucleotide sequence ID" value="NZ_CP035491.1"/>
</dbReference>
<feature type="transmembrane region" description="Helical" evidence="1">
    <location>
        <begin position="1214"/>
        <end position="1233"/>
    </location>
</feature>
<gene>
    <name evidence="2" type="ORF">ET445_03380</name>
</gene>
<name>A0A4P6FA71_9MICO</name>
<feature type="transmembrane region" description="Helical" evidence="1">
    <location>
        <begin position="878"/>
        <end position="899"/>
    </location>
</feature>
<accession>A0A4P6FA71</accession>
<feature type="transmembrane region" description="Helical" evidence="1">
    <location>
        <begin position="519"/>
        <end position="538"/>
    </location>
</feature>
<feature type="transmembrane region" description="Helical" evidence="1">
    <location>
        <begin position="461"/>
        <end position="483"/>
    </location>
</feature>
<keyword evidence="1" id="KW-0812">Transmembrane</keyword>
<feature type="transmembrane region" description="Helical" evidence="1">
    <location>
        <begin position="853"/>
        <end position="871"/>
    </location>
</feature>
<feature type="transmembrane region" description="Helical" evidence="1">
    <location>
        <begin position="827"/>
        <end position="847"/>
    </location>
</feature>
<feature type="transmembrane region" description="Helical" evidence="1">
    <location>
        <begin position="1139"/>
        <end position="1157"/>
    </location>
</feature>
<keyword evidence="1" id="KW-0472">Membrane</keyword>
<evidence type="ECO:0000256" key="1">
    <source>
        <dbReference type="SAM" id="Phobius"/>
    </source>
</evidence>
<dbReference type="NCBIfam" id="NF047321">
    <property type="entry name" value="SCO7613_CTERM"/>
    <property type="match status" value="1"/>
</dbReference>
<organism evidence="2 3">
    <name type="scientific">Agromyces protaetiae</name>
    <dbReference type="NCBI Taxonomy" id="2509455"/>
    <lineage>
        <taxon>Bacteria</taxon>
        <taxon>Bacillati</taxon>
        <taxon>Actinomycetota</taxon>
        <taxon>Actinomycetes</taxon>
        <taxon>Micrococcales</taxon>
        <taxon>Microbacteriaceae</taxon>
        <taxon>Agromyces</taxon>
    </lineage>
</organism>
<dbReference type="InterPro" id="IPR058062">
    <property type="entry name" value="SCO7613_C"/>
</dbReference>
<feature type="transmembrane region" description="Helical" evidence="1">
    <location>
        <begin position="241"/>
        <end position="259"/>
    </location>
</feature>
<keyword evidence="3" id="KW-1185">Reference proteome</keyword>
<feature type="transmembrane region" description="Helical" evidence="1">
    <location>
        <begin position="654"/>
        <end position="673"/>
    </location>
</feature>
<feature type="transmembrane region" description="Helical" evidence="1">
    <location>
        <begin position="300"/>
        <end position="321"/>
    </location>
</feature>
<feature type="transmembrane region" description="Helical" evidence="1">
    <location>
        <begin position="1099"/>
        <end position="1118"/>
    </location>
</feature>
<feature type="transmembrane region" description="Helical" evidence="1">
    <location>
        <begin position="265"/>
        <end position="288"/>
    </location>
</feature>
<feature type="transmembrane region" description="Helical" evidence="1">
    <location>
        <begin position="973"/>
        <end position="995"/>
    </location>
</feature>
<protein>
    <submittedName>
        <fullName evidence="2">Uncharacterized protein</fullName>
    </submittedName>
</protein>
<feature type="transmembrane region" description="Helical" evidence="1">
    <location>
        <begin position="800"/>
        <end position="820"/>
    </location>
</feature>
<feature type="transmembrane region" description="Helical" evidence="1">
    <location>
        <begin position="414"/>
        <end position="437"/>
    </location>
</feature>
<dbReference type="Proteomes" id="UP000291259">
    <property type="component" value="Chromosome"/>
</dbReference>
<proteinExistence type="predicted"/>
<dbReference type="OrthoDB" id="5149148at2"/>
<reference evidence="2 3" key="1">
    <citation type="submission" date="2019-01" db="EMBL/GenBank/DDBJ databases">
        <title>Genome sequencing of strain FW100M-8.</title>
        <authorList>
            <person name="Heo J."/>
            <person name="Kim S.-J."/>
            <person name="Kim J.-S."/>
            <person name="Hong S.-B."/>
            <person name="Kwon S.-W."/>
        </authorList>
    </citation>
    <scope>NUCLEOTIDE SEQUENCE [LARGE SCALE GENOMIC DNA]</scope>
    <source>
        <strain evidence="2 3">FW100M-8</strain>
    </source>
</reference>
<feature type="transmembrane region" description="Helical" evidence="1">
    <location>
        <begin position="216"/>
        <end position="234"/>
    </location>
</feature>
<feature type="transmembrane region" description="Helical" evidence="1">
    <location>
        <begin position="936"/>
        <end position="953"/>
    </location>
</feature>
<feature type="transmembrane region" description="Helical" evidence="1">
    <location>
        <begin position="773"/>
        <end position="794"/>
    </location>
</feature>
<feature type="transmembrane region" description="Helical" evidence="1">
    <location>
        <begin position="737"/>
        <end position="761"/>
    </location>
</feature>
<feature type="transmembrane region" description="Helical" evidence="1">
    <location>
        <begin position="495"/>
        <end position="513"/>
    </location>
</feature>
<feature type="transmembrane region" description="Helical" evidence="1">
    <location>
        <begin position="624"/>
        <end position="642"/>
    </location>
</feature>
<feature type="transmembrane region" description="Helical" evidence="1">
    <location>
        <begin position="679"/>
        <end position="696"/>
    </location>
</feature>
<feature type="transmembrane region" description="Helical" evidence="1">
    <location>
        <begin position="577"/>
        <end position="594"/>
    </location>
</feature>
<sequence>MSDWSAQAAEYLLDASRCPRCNARLGAVPVCGACGADLRGEVGAGLYAASERAAHAVLERARLVAAVPVLVADERAEALGSRRVVERADVSTGPSAASAPSRPAPAPAAAAAAVAVAPVAPGAASQISVQSVLAVAGAGLLAIAAIVFTFLNPDVGFGMRTLVIALVTAGFLGGALLLQRRGVQFSAEALGALGMVFLALDVQAFTEAGATDGVRWALGGVGSLLAAGTMVVAARAARIRTWLWLGLVWLALVPAMFGYSGGGWFAAWGHVGVVAVAALAIHVLGWFGLAFGSALRAERVTLGVLQFAAVGVVLLQLPFLWSPSNALAVLGRAALLAILAVLAVVTARRWLRRTWSAFAGVLAAAAAALVPFAWVSLTESPWLVAVVPLAAGIVLVATGWVRSSEWVAAAQLRTGVLVVLLASALPAVNIAFFAGGISLLDSVFRPYGAARLLASESGADLGLAALLGLAAASAAVIGHAFAVRRVDPAGHATSLLTTGLWLGAAAAAAFAGWTGIGPVWRVVIVLVGAAAATLLVLVPGSRVARAGARLRAPFVVFAQVAVGQAVLLSWIDADLTVPVGIAAVAVLLIVARPFRSPVRVVHHAVAYAYALVVLATALDRAGLELIPVLTLVTSAGALFALAATLTPRVDARNWYAVLGVTSVPFLIGVGSVLVERSAWTALSTGLIFLLAFTLVLTRRVGLSRLVRAGAAALLVPALSVVVVSLAAGWFAQSGSPIALPVIAGIVAVAVPATPALTALLVRRGRSEQTGSAVRVAIESSSLVTAVIAVLLSLVREASGLGTTTAVLVILGLGGAAASVFAGRRYGWWAAAAAWTGALWCLLALNGVAVLEPYTLPPALAAVVVGVIAVARRGSGGPLVASGLAAAIVPSVVLVATGAAGAEVRVWALFAAAAVLTVAGGWLGGRWLADSGHIARLRTTALVAAIGASAALPFEAIRWASGVDLAPGVADEQVMLPVLGISVLAAAVAAVAGSLLRRGGERGLRDGAFGRKLAASGWTLAPAFVFLVAGPIFAVRVHPFPIWTLWGLMTALLLTSLASVVLARRGAPLRGILPPFWFVYGVAWITGVAGWSARELRVEVFSLPLGLAVLAAGIIGMGVQREASARRSLDSWPLGFTRSWWLLGPGIALTVLPSILATGTDPQLYRPIMVIGLALVAILVGATRKLAAPFILGLAVLPLENVVVFAAQLDRTVGAMPWWITLATAGGVLLAIAVGSEGRANQGRGVVARMRELR</sequence>
<feature type="transmembrane region" description="Helical" evidence="1">
    <location>
        <begin position="708"/>
        <end position="731"/>
    </location>
</feature>
<feature type="transmembrane region" description="Helical" evidence="1">
    <location>
        <begin position="132"/>
        <end position="151"/>
    </location>
</feature>
<feature type="transmembrane region" description="Helical" evidence="1">
    <location>
        <begin position="905"/>
        <end position="924"/>
    </location>
</feature>
<evidence type="ECO:0000313" key="2">
    <source>
        <dbReference type="EMBL" id="QAY72525.1"/>
    </source>
</evidence>
<feature type="transmembrane region" description="Helical" evidence="1">
    <location>
        <begin position="1042"/>
        <end position="1062"/>
    </location>
</feature>
<feature type="transmembrane region" description="Helical" evidence="1">
    <location>
        <begin position="1189"/>
        <end position="1208"/>
    </location>
</feature>
<feature type="transmembrane region" description="Helical" evidence="1">
    <location>
        <begin position="327"/>
        <end position="345"/>
    </location>
</feature>
<feature type="transmembrane region" description="Helical" evidence="1">
    <location>
        <begin position="1163"/>
        <end position="1182"/>
    </location>
</feature>
<feature type="transmembrane region" description="Helical" evidence="1">
    <location>
        <begin position="382"/>
        <end position="402"/>
    </location>
</feature>
<dbReference type="AlphaFoldDB" id="A0A4P6FA71"/>
<keyword evidence="1" id="KW-1133">Transmembrane helix</keyword>
<feature type="transmembrane region" description="Helical" evidence="1">
    <location>
        <begin position="357"/>
        <end position="376"/>
    </location>
</feature>
<dbReference type="KEGG" id="agf:ET445_03380"/>
<feature type="transmembrane region" description="Helical" evidence="1">
    <location>
        <begin position="550"/>
        <end position="571"/>
    </location>
</feature>
<dbReference type="EMBL" id="CP035491">
    <property type="protein sequence ID" value="QAY72525.1"/>
    <property type="molecule type" value="Genomic_DNA"/>
</dbReference>
<feature type="transmembrane region" description="Helical" evidence="1">
    <location>
        <begin position="601"/>
        <end position="618"/>
    </location>
</feature>
<feature type="transmembrane region" description="Helical" evidence="1">
    <location>
        <begin position="157"/>
        <end position="178"/>
    </location>
</feature>
<feature type="transmembrane region" description="Helical" evidence="1">
    <location>
        <begin position="1016"/>
        <end position="1036"/>
    </location>
</feature>